<protein>
    <submittedName>
        <fullName evidence="2">Uncharacterized protein</fullName>
    </submittedName>
</protein>
<gene>
    <name evidence="2" type="primary">LgM4147LRVhigh.11.00380.00660</name>
    <name evidence="2" type="ORF">BN36_1111920</name>
</gene>
<name>A0A1E1IQY9_LEIGU</name>
<accession>A0A1E1IQY9</accession>
<evidence type="ECO:0000256" key="1">
    <source>
        <dbReference type="SAM" id="MobiDB-lite"/>
    </source>
</evidence>
<proteinExistence type="predicted"/>
<dbReference type="AlphaFoldDB" id="A0A1E1IQY9"/>
<feature type="region of interest" description="Disordered" evidence="1">
    <location>
        <begin position="1"/>
        <end position="21"/>
    </location>
</feature>
<feature type="compositionally biased region" description="Polar residues" evidence="1">
    <location>
        <begin position="1"/>
        <end position="12"/>
    </location>
</feature>
<sequence>MRVQVTVATGKTSSREFPPPQPSPFLYPPPFHAPYAAGGQMRVYRRARTSVYSHLALSCERRRGAFPISAIVKACMHMQRHYVCDAVSCRWCSP</sequence>
<reference evidence="2" key="1">
    <citation type="submission" date="2012-08" db="EMBL/GenBank/DDBJ databases">
        <title>Comparative genomics of metastatic and non-metastatic Leishmania guyanensis provides insights into polygenic factors involved in Leishmania RNA virus infection.</title>
        <authorList>
            <person name="Smith D."/>
            <person name="Hertz-Fowler C."/>
            <person name="Martin R."/>
            <person name="Dickens N."/>
            <person name="Fasel N."/>
            <person name="Falquet L."/>
            <person name="Beverley S."/>
            <person name="Zangger H."/>
            <person name="Calderon-Copete S."/>
            <person name="Mottram J."/>
            <person name="Xenarios I."/>
        </authorList>
    </citation>
    <scope>NUCLEOTIDE SEQUENCE</scope>
    <source>
        <strain evidence="2">MHOM/BR/75/M4147/SSU:IR2SAT-LUC</strain>
    </source>
</reference>
<dbReference type="EMBL" id="CALQ01000337">
    <property type="protein sequence ID" value="CCM13677.1"/>
    <property type="molecule type" value="Genomic_DNA"/>
</dbReference>
<evidence type="ECO:0000313" key="2">
    <source>
        <dbReference type="EMBL" id="CCM13677.1"/>
    </source>
</evidence>
<organism evidence="2">
    <name type="scientific">Leishmania guyanensis</name>
    <dbReference type="NCBI Taxonomy" id="5670"/>
    <lineage>
        <taxon>Eukaryota</taxon>
        <taxon>Discoba</taxon>
        <taxon>Euglenozoa</taxon>
        <taxon>Kinetoplastea</taxon>
        <taxon>Metakinetoplastina</taxon>
        <taxon>Trypanosomatida</taxon>
        <taxon>Trypanosomatidae</taxon>
        <taxon>Leishmaniinae</taxon>
        <taxon>Leishmania</taxon>
        <taxon>Leishmania guyanensis species complex</taxon>
    </lineage>
</organism>